<organism evidence="2 3">
    <name type="scientific">Beauveria brongniartii RCEF 3172</name>
    <dbReference type="NCBI Taxonomy" id="1081107"/>
    <lineage>
        <taxon>Eukaryota</taxon>
        <taxon>Fungi</taxon>
        <taxon>Dikarya</taxon>
        <taxon>Ascomycota</taxon>
        <taxon>Pezizomycotina</taxon>
        <taxon>Sordariomycetes</taxon>
        <taxon>Hypocreomycetidae</taxon>
        <taxon>Hypocreales</taxon>
        <taxon>Cordycipitaceae</taxon>
        <taxon>Beauveria</taxon>
        <taxon>Beauveria brongniartii</taxon>
    </lineage>
</organism>
<dbReference type="Proteomes" id="UP000076863">
    <property type="component" value="Unassembled WGS sequence"/>
</dbReference>
<comment type="caution">
    <text evidence="2">The sequence shown here is derived from an EMBL/GenBank/DDBJ whole genome shotgun (WGS) entry which is preliminary data.</text>
</comment>
<gene>
    <name evidence="2" type="ORF">BBO_07747</name>
</gene>
<protein>
    <submittedName>
        <fullName evidence="2">Uncharacterized protein</fullName>
    </submittedName>
</protein>
<evidence type="ECO:0000313" key="3">
    <source>
        <dbReference type="Proteomes" id="UP000076863"/>
    </source>
</evidence>
<reference evidence="2 3" key="1">
    <citation type="journal article" date="2016" name="Genome Biol. Evol.">
        <title>Divergent and convergent evolution of fungal pathogenicity.</title>
        <authorList>
            <person name="Shang Y."/>
            <person name="Xiao G."/>
            <person name="Zheng P."/>
            <person name="Cen K."/>
            <person name="Zhan S."/>
            <person name="Wang C."/>
        </authorList>
    </citation>
    <scope>NUCLEOTIDE SEQUENCE [LARGE SCALE GENOMIC DNA]</scope>
    <source>
        <strain evidence="2 3">RCEF 3172</strain>
    </source>
</reference>
<dbReference type="AlphaFoldDB" id="A0A166YYJ4"/>
<name>A0A166YYJ4_9HYPO</name>
<proteinExistence type="predicted"/>
<feature type="compositionally biased region" description="Basic and acidic residues" evidence="1">
    <location>
        <begin position="1"/>
        <end position="13"/>
    </location>
</feature>
<evidence type="ECO:0000313" key="2">
    <source>
        <dbReference type="EMBL" id="OAA37365.1"/>
    </source>
</evidence>
<dbReference type="EMBL" id="AZHA01000031">
    <property type="protein sequence ID" value="OAA37365.1"/>
    <property type="molecule type" value="Genomic_DNA"/>
</dbReference>
<dbReference type="OrthoDB" id="10483540at2759"/>
<feature type="region of interest" description="Disordered" evidence="1">
    <location>
        <begin position="1"/>
        <end position="21"/>
    </location>
</feature>
<accession>A0A166YYJ4</accession>
<sequence>MEVDNHSVEELHKISMPSPSDDMDNKPWCLDCAFNAGKPGRPPCKHPPDEATCLFTSSSENAKRRICRRIYALKKQMEYLYHYQFQEMPPNVPELTTHIKYQQLGLHIDLLARSLFTNQIGGQDDSGKRTLDVRKYMGANGKPLQAIGIDELGLWVKIDTELDAEPDFQRLVSHETVTMATSGHGTTVTTSEHDFPGVF</sequence>
<evidence type="ECO:0000256" key="1">
    <source>
        <dbReference type="SAM" id="MobiDB-lite"/>
    </source>
</evidence>
<keyword evidence="3" id="KW-1185">Reference proteome</keyword>